<evidence type="ECO:0000256" key="4">
    <source>
        <dbReference type="SAM" id="Phobius"/>
    </source>
</evidence>
<keyword evidence="4" id="KW-1133">Transmembrane helix</keyword>
<evidence type="ECO:0000256" key="1">
    <source>
        <dbReference type="ARBA" id="ARBA00022737"/>
    </source>
</evidence>
<dbReference type="EMBL" id="JAGPNK010000003">
    <property type="protein sequence ID" value="KAH7324607.1"/>
    <property type="molecule type" value="Genomic_DNA"/>
</dbReference>
<feature type="region of interest" description="Disordered" evidence="3">
    <location>
        <begin position="1"/>
        <end position="20"/>
    </location>
</feature>
<gene>
    <name evidence="5" type="ORF">B0I35DRAFT_348711</name>
</gene>
<dbReference type="AlphaFoldDB" id="A0A8K0SXH8"/>
<evidence type="ECO:0008006" key="7">
    <source>
        <dbReference type="Google" id="ProtNLM"/>
    </source>
</evidence>
<accession>A0A8K0SXH8</accession>
<dbReference type="SMART" id="SM00248">
    <property type="entry name" value="ANK"/>
    <property type="match status" value="4"/>
</dbReference>
<dbReference type="PANTHER" id="PTHR24173">
    <property type="entry name" value="ANKYRIN REPEAT CONTAINING"/>
    <property type="match status" value="1"/>
</dbReference>
<dbReference type="Gene3D" id="1.25.40.20">
    <property type="entry name" value="Ankyrin repeat-containing domain"/>
    <property type="match status" value="1"/>
</dbReference>
<dbReference type="InterPro" id="IPR036770">
    <property type="entry name" value="Ankyrin_rpt-contain_sf"/>
</dbReference>
<dbReference type="PANTHER" id="PTHR24173:SF74">
    <property type="entry name" value="ANKYRIN REPEAT DOMAIN-CONTAINING PROTEIN 16"/>
    <property type="match status" value="1"/>
</dbReference>
<proteinExistence type="predicted"/>
<keyword evidence="1" id="KW-0677">Repeat</keyword>
<keyword evidence="2" id="KW-0040">ANK repeat</keyword>
<reference evidence="5" key="1">
    <citation type="journal article" date="2021" name="Nat. Commun.">
        <title>Genetic determinants of endophytism in the Arabidopsis root mycobiome.</title>
        <authorList>
            <person name="Mesny F."/>
            <person name="Miyauchi S."/>
            <person name="Thiergart T."/>
            <person name="Pickel B."/>
            <person name="Atanasova L."/>
            <person name="Karlsson M."/>
            <person name="Huettel B."/>
            <person name="Barry K.W."/>
            <person name="Haridas S."/>
            <person name="Chen C."/>
            <person name="Bauer D."/>
            <person name="Andreopoulos W."/>
            <person name="Pangilinan J."/>
            <person name="LaButti K."/>
            <person name="Riley R."/>
            <person name="Lipzen A."/>
            <person name="Clum A."/>
            <person name="Drula E."/>
            <person name="Henrissat B."/>
            <person name="Kohler A."/>
            <person name="Grigoriev I.V."/>
            <person name="Martin F.M."/>
            <person name="Hacquard S."/>
        </authorList>
    </citation>
    <scope>NUCLEOTIDE SEQUENCE</scope>
    <source>
        <strain evidence="5">MPI-CAGE-CH-0235</strain>
    </source>
</reference>
<name>A0A8K0SXH8_9HYPO</name>
<keyword evidence="4" id="KW-0472">Membrane</keyword>
<dbReference type="InterPro" id="IPR002110">
    <property type="entry name" value="Ankyrin_rpt"/>
</dbReference>
<dbReference type="OrthoDB" id="4772757at2759"/>
<evidence type="ECO:0000256" key="2">
    <source>
        <dbReference type="ARBA" id="ARBA00023043"/>
    </source>
</evidence>
<dbReference type="Pfam" id="PF12796">
    <property type="entry name" value="Ank_2"/>
    <property type="match status" value="1"/>
</dbReference>
<evidence type="ECO:0000256" key="3">
    <source>
        <dbReference type="SAM" id="MobiDB-lite"/>
    </source>
</evidence>
<evidence type="ECO:0000313" key="6">
    <source>
        <dbReference type="Proteomes" id="UP000813444"/>
    </source>
</evidence>
<evidence type="ECO:0000313" key="5">
    <source>
        <dbReference type="EMBL" id="KAH7324607.1"/>
    </source>
</evidence>
<protein>
    <recommendedName>
        <fullName evidence="7">Ankyrin</fullName>
    </recommendedName>
</protein>
<keyword evidence="6" id="KW-1185">Reference proteome</keyword>
<comment type="caution">
    <text evidence="5">The sequence shown here is derived from an EMBL/GenBank/DDBJ whole genome shotgun (WGS) entry which is preliminary data.</text>
</comment>
<feature type="transmembrane region" description="Helical" evidence="4">
    <location>
        <begin position="419"/>
        <end position="446"/>
    </location>
</feature>
<dbReference type="SUPFAM" id="SSF48403">
    <property type="entry name" value="Ankyrin repeat"/>
    <property type="match status" value="1"/>
</dbReference>
<keyword evidence="4" id="KW-0812">Transmembrane</keyword>
<organism evidence="5 6">
    <name type="scientific">Stachybotrys elegans</name>
    <dbReference type="NCBI Taxonomy" id="80388"/>
    <lineage>
        <taxon>Eukaryota</taxon>
        <taxon>Fungi</taxon>
        <taxon>Dikarya</taxon>
        <taxon>Ascomycota</taxon>
        <taxon>Pezizomycotina</taxon>
        <taxon>Sordariomycetes</taxon>
        <taxon>Hypocreomycetidae</taxon>
        <taxon>Hypocreales</taxon>
        <taxon>Stachybotryaceae</taxon>
        <taxon>Stachybotrys</taxon>
    </lineage>
</organism>
<sequence length="480" mass="52880">MSSQTLPSPPSPPPIARSSIDGRQFVPTYSAANDDSLFALVEQTPDLELPITQARGFPSKPSIPAHLLAKLPAPEPTAPSRQIFELERDIVNGFFDAVRAGQDDVVSQFVSRGLVSPDVRSLVQETPLLAAVAAGRLPMISTLVALGATVNTFGKPSTPPVNYGRKTPDWERTPLQLAAQQGNLAIVKVLMEDYGADDSLIAPDGALALRLAAENGHRDIVTYLPSRRGGALLRWKAAHRREMKIIRRSIRGIYMFFRVLIWEIPKFFLFTIPNEAVWKKRHKIASWCKRLPSRIAEEVTKMPHRMKTAAKETAAFVKKIPKFIKEASIALVRFVKAWPAAVKAFLGWVGRGLATIGNSALSIATKLLSLIHTAVSAVVSFFRSITLKDVWNGLCVLARAVFVETPQAVWSFLKSFGDMAWKVLGGLFGLCGQALWGLAAIFLYILRYVPKKLGSIAAALGRLFQKAFNEVMVYFNPKRL</sequence>
<dbReference type="Proteomes" id="UP000813444">
    <property type="component" value="Unassembled WGS sequence"/>
</dbReference>